<name>A0ABR3L8N4_9TELE</name>
<gene>
    <name evidence="1" type="ORF">QQF64_023415</name>
</gene>
<sequence length="149" mass="16989">MLLCCCLTDSGRWSLMQQHRVSIVSSGLENTFSSPFGCKSLSTCQESERLQDQSRECRTHCQNNPNDCGNLSSRIERRSPGASGNHLVQPLKSQISEAREPLFEDKTLRMILDVELESRRRNDQKQLYNCCQEFAPCFLPTEAQTENDI</sequence>
<organism evidence="1 2">
    <name type="scientific">Cirrhinus molitorella</name>
    <name type="common">mud carp</name>
    <dbReference type="NCBI Taxonomy" id="172907"/>
    <lineage>
        <taxon>Eukaryota</taxon>
        <taxon>Metazoa</taxon>
        <taxon>Chordata</taxon>
        <taxon>Craniata</taxon>
        <taxon>Vertebrata</taxon>
        <taxon>Euteleostomi</taxon>
        <taxon>Actinopterygii</taxon>
        <taxon>Neopterygii</taxon>
        <taxon>Teleostei</taxon>
        <taxon>Ostariophysi</taxon>
        <taxon>Cypriniformes</taxon>
        <taxon>Cyprinidae</taxon>
        <taxon>Labeoninae</taxon>
        <taxon>Labeonini</taxon>
        <taxon>Cirrhinus</taxon>
    </lineage>
</organism>
<reference evidence="1 2" key="1">
    <citation type="submission" date="2023-09" db="EMBL/GenBank/DDBJ databases">
        <authorList>
            <person name="Wang M."/>
        </authorList>
    </citation>
    <scope>NUCLEOTIDE SEQUENCE [LARGE SCALE GENOMIC DNA]</scope>
    <source>
        <strain evidence="1">GT-2023</strain>
        <tissue evidence="1">Liver</tissue>
    </source>
</reference>
<protein>
    <submittedName>
        <fullName evidence="1">Uncharacterized protein</fullName>
    </submittedName>
</protein>
<proteinExistence type="predicted"/>
<comment type="caution">
    <text evidence="1">The sequence shown here is derived from an EMBL/GenBank/DDBJ whole genome shotgun (WGS) entry which is preliminary data.</text>
</comment>
<keyword evidence="2" id="KW-1185">Reference proteome</keyword>
<accession>A0ABR3L8N4</accession>
<dbReference type="Proteomes" id="UP001558613">
    <property type="component" value="Unassembled WGS sequence"/>
</dbReference>
<dbReference type="EMBL" id="JAYMGO010000025">
    <property type="protein sequence ID" value="KAL1248039.1"/>
    <property type="molecule type" value="Genomic_DNA"/>
</dbReference>
<evidence type="ECO:0000313" key="2">
    <source>
        <dbReference type="Proteomes" id="UP001558613"/>
    </source>
</evidence>
<evidence type="ECO:0000313" key="1">
    <source>
        <dbReference type="EMBL" id="KAL1248039.1"/>
    </source>
</evidence>